<dbReference type="PANTHER" id="PTHR48459:SF1">
    <property type="entry name" value="CUE DOMAIN-CONTAINING PROTEIN"/>
    <property type="match status" value="1"/>
</dbReference>
<organism evidence="2 3">
    <name type="scientific">Dioscorea zingiberensis</name>
    <dbReference type="NCBI Taxonomy" id="325984"/>
    <lineage>
        <taxon>Eukaryota</taxon>
        <taxon>Viridiplantae</taxon>
        <taxon>Streptophyta</taxon>
        <taxon>Embryophyta</taxon>
        <taxon>Tracheophyta</taxon>
        <taxon>Spermatophyta</taxon>
        <taxon>Magnoliopsida</taxon>
        <taxon>Liliopsida</taxon>
        <taxon>Dioscoreales</taxon>
        <taxon>Dioscoreaceae</taxon>
        <taxon>Dioscorea</taxon>
    </lineage>
</organism>
<gene>
    <name evidence="2" type="ORF">J5N97_025049</name>
</gene>
<accession>A0A9D5H9G6</accession>
<proteinExistence type="predicted"/>
<comment type="caution">
    <text evidence="2">The sequence shown here is derived from an EMBL/GenBank/DDBJ whole genome shotgun (WGS) entry which is preliminary data.</text>
</comment>
<feature type="coiled-coil region" evidence="1">
    <location>
        <begin position="56"/>
        <end position="135"/>
    </location>
</feature>
<reference evidence="2" key="2">
    <citation type="journal article" date="2022" name="Hortic Res">
        <title>The genome of Dioscorea zingiberensis sheds light on the biosynthesis, origin and evolution of the medicinally important diosgenin saponins.</title>
        <authorList>
            <person name="Li Y."/>
            <person name="Tan C."/>
            <person name="Li Z."/>
            <person name="Guo J."/>
            <person name="Li S."/>
            <person name="Chen X."/>
            <person name="Wang C."/>
            <person name="Dai X."/>
            <person name="Yang H."/>
            <person name="Song W."/>
            <person name="Hou L."/>
            <person name="Xu J."/>
            <person name="Tong Z."/>
            <person name="Xu A."/>
            <person name="Yuan X."/>
            <person name="Wang W."/>
            <person name="Yang Q."/>
            <person name="Chen L."/>
            <person name="Sun Z."/>
            <person name="Wang K."/>
            <person name="Pan B."/>
            <person name="Chen J."/>
            <person name="Bao Y."/>
            <person name="Liu F."/>
            <person name="Qi X."/>
            <person name="Gang D.R."/>
            <person name="Wen J."/>
            <person name="Li J."/>
        </authorList>
    </citation>
    <scope>NUCLEOTIDE SEQUENCE</scope>
    <source>
        <strain evidence="2">Dzin_1.0</strain>
    </source>
</reference>
<dbReference type="OrthoDB" id="620544at2759"/>
<protein>
    <submittedName>
        <fullName evidence="2">Uncharacterized protein</fullName>
    </submittedName>
</protein>
<dbReference type="AlphaFoldDB" id="A0A9D5H9G6"/>
<evidence type="ECO:0000313" key="3">
    <source>
        <dbReference type="Proteomes" id="UP001085076"/>
    </source>
</evidence>
<reference evidence="2" key="1">
    <citation type="submission" date="2021-03" db="EMBL/GenBank/DDBJ databases">
        <authorList>
            <person name="Li Z."/>
            <person name="Yang C."/>
        </authorList>
    </citation>
    <scope>NUCLEOTIDE SEQUENCE</scope>
    <source>
        <strain evidence="2">Dzin_1.0</strain>
        <tissue evidence="2">Leaf</tissue>
    </source>
</reference>
<dbReference type="PANTHER" id="PTHR48459">
    <property type="entry name" value="CUE DOMAIN-CONTAINING PROTEIN"/>
    <property type="match status" value="1"/>
</dbReference>
<keyword evidence="1" id="KW-0175">Coiled coil</keyword>
<keyword evidence="3" id="KW-1185">Reference proteome</keyword>
<dbReference type="Proteomes" id="UP001085076">
    <property type="component" value="Miscellaneous, Linkage group lg07"/>
</dbReference>
<name>A0A9D5H9G6_9LILI</name>
<evidence type="ECO:0000256" key="1">
    <source>
        <dbReference type="SAM" id="Coils"/>
    </source>
</evidence>
<sequence length="168" mass="19268">MDITNPKFSEYLEKQKDFLEKSRREENVANAVNHVQSGNEPCTIVIELSILKPWKDKEVEKLMEKLSNQLQKLQEANEESKSVTKASAMKAAAKNEIAAAEQEKLEKERLAQKALGEQEQLMDAIVQESMKLQQEADENSKLREFLMDRGRIVDVLQSNLRRLLLKLG</sequence>
<dbReference type="EMBL" id="JAGGNH010000007">
    <property type="protein sequence ID" value="KAJ0968132.1"/>
    <property type="molecule type" value="Genomic_DNA"/>
</dbReference>
<evidence type="ECO:0000313" key="2">
    <source>
        <dbReference type="EMBL" id="KAJ0968132.1"/>
    </source>
</evidence>